<feature type="domain" description="VanZ-like" evidence="2">
    <location>
        <begin position="63"/>
        <end position="170"/>
    </location>
</feature>
<protein>
    <recommendedName>
        <fullName evidence="2">VanZ-like domain-containing protein</fullName>
    </recommendedName>
</protein>
<dbReference type="AlphaFoldDB" id="A0A7W9PLF5"/>
<organism evidence="3 4">
    <name type="scientific">Nocardia transvalensis</name>
    <dbReference type="NCBI Taxonomy" id="37333"/>
    <lineage>
        <taxon>Bacteria</taxon>
        <taxon>Bacillati</taxon>
        <taxon>Actinomycetota</taxon>
        <taxon>Actinomycetes</taxon>
        <taxon>Mycobacteriales</taxon>
        <taxon>Nocardiaceae</taxon>
        <taxon>Nocardia</taxon>
    </lineage>
</organism>
<keyword evidence="1" id="KW-1133">Transmembrane helix</keyword>
<feature type="transmembrane region" description="Helical" evidence="1">
    <location>
        <begin position="12"/>
        <end position="32"/>
    </location>
</feature>
<keyword evidence="1" id="KW-0472">Membrane</keyword>
<evidence type="ECO:0000313" key="3">
    <source>
        <dbReference type="EMBL" id="MBB5917648.1"/>
    </source>
</evidence>
<dbReference type="EMBL" id="JACHIT010000002">
    <property type="protein sequence ID" value="MBB5917648.1"/>
    <property type="molecule type" value="Genomic_DNA"/>
</dbReference>
<dbReference type="Pfam" id="PF04892">
    <property type="entry name" value="VanZ"/>
    <property type="match status" value="1"/>
</dbReference>
<name>A0A7W9PLF5_9NOCA</name>
<dbReference type="InterPro" id="IPR006976">
    <property type="entry name" value="VanZ-like"/>
</dbReference>
<dbReference type="Proteomes" id="UP000540412">
    <property type="component" value="Unassembled WGS sequence"/>
</dbReference>
<evidence type="ECO:0000256" key="1">
    <source>
        <dbReference type="SAM" id="Phobius"/>
    </source>
</evidence>
<dbReference type="RefSeq" id="WP_051161383.1">
    <property type="nucleotide sequence ID" value="NZ_JACHIT010000002.1"/>
</dbReference>
<evidence type="ECO:0000313" key="4">
    <source>
        <dbReference type="Proteomes" id="UP000540412"/>
    </source>
</evidence>
<reference evidence="3 4" key="1">
    <citation type="submission" date="2020-08" db="EMBL/GenBank/DDBJ databases">
        <title>Sequencing the genomes of 1000 actinobacteria strains.</title>
        <authorList>
            <person name="Klenk H.-P."/>
        </authorList>
    </citation>
    <scope>NUCLEOTIDE SEQUENCE [LARGE SCALE GENOMIC DNA]</scope>
    <source>
        <strain evidence="3 4">DSM 43582</strain>
    </source>
</reference>
<evidence type="ECO:0000259" key="2">
    <source>
        <dbReference type="Pfam" id="PF04892"/>
    </source>
</evidence>
<sequence>MRQVWESWGPVLVVWAVGIALMPVVVALLARWQIRTDVPRRIAVRRSVIEVGVVAGTLPWAWMILTPTRGVRAVSLVPLRDIAATVGEVSVDTVVQIGANIAVFLPLGFLLPLRFPRFAGVLRMAVLGAVLSAALEVAQYVLDLGRVSSVDDVLMNAAGAGIGAALARVWRTRPRGPRMIEWRDA</sequence>
<keyword evidence="1" id="KW-0812">Transmembrane</keyword>
<feature type="transmembrane region" description="Helical" evidence="1">
    <location>
        <begin position="120"/>
        <end position="141"/>
    </location>
</feature>
<proteinExistence type="predicted"/>
<dbReference type="InterPro" id="IPR053150">
    <property type="entry name" value="Teicoplanin_resist-assoc"/>
</dbReference>
<comment type="caution">
    <text evidence="3">The sequence shown here is derived from an EMBL/GenBank/DDBJ whole genome shotgun (WGS) entry which is preliminary data.</text>
</comment>
<keyword evidence="4" id="KW-1185">Reference proteome</keyword>
<dbReference type="PANTHER" id="PTHR36834">
    <property type="entry name" value="MEMBRANE PROTEIN-RELATED"/>
    <property type="match status" value="1"/>
</dbReference>
<gene>
    <name evidence="3" type="ORF">BJY24_006560</name>
</gene>
<feature type="transmembrane region" description="Helical" evidence="1">
    <location>
        <begin position="94"/>
        <end position="113"/>
    </location>
</feature>
<feature type="transmembrane region" description="Helical" evidence="1">
    <location>
        <begin position="44"/>
        <end position="65"/>
    </location>
</feature>
<feature type="transmembrane region" description="Helical" evidence="1">
    <location>
        <begin position="153"/>
        <end position="170"/>
    </location>
</feature>
<accession>A0A7W9PLF5</accession>
<dbReference type="PANTHER" id="PTHR36834:SF1">
    <property type="entry name" value="INTEGRAL MEMBRANE PROTEIN"/>
    <property type="match status" value="1"/>
</dbReference>